<dbReference type="PANTHER" id="PTHR45348">
    <property type="entry name" value="HYPOTHETICAL OXIDOREDUCTASE (EUROFUNG)"/>
    <property type="match status" value="1"/>
</dbReference>
<evidence type="ECO:0000313" key="4">
    <source>
        <dbReference type="EMBL" id="KAF5687001.1"/>
    </source>
</evidence>
<sequence length="919" mass="100042">MVKHAAVTLGVLGRYYSARHTLGQYRSACVTATYDIPLPNDSLLNETDNALEYALQATIRLHAGLQYGVSDKKEAGVPLFRQIRTFDREDVLEVIDSQDVNGNDGKAGNKTDDALSKLLESGHSALWFENKPAWKVVVVKRTSNCKSGPSLWLDISFFAHHAITDGLSGVAFHASLMRNLKLGTPMLAEWPLELNEVQSPPPTIEQGVDCLSCNCTICTTPDKSDEPVWGGGPISTAPTVNYESRVRIVMIPAAPFSSLLRKCKQANVTVTGLLHAIICSSLINSIEEDVPGLRAVTPFSTRRHTGASDAEIVNHVSYLTSYVSRDDLQKFRDCQCGSDTEEQHIIDLARRFSNEVASKVKEFPHGSMATKLSQVQDLLHECQSQGGTERRYAYELSNLGLVSSVCPPEGSGIKLDRLVFTQCGFVAGPALGFNCVSTKGGDFAISITWQRGIVAESVVEDVAQELETRLGTQFARGREPGRDLAPPMFAAAASWLRSRQHSMAPGTESEPVREWIVLIPDVEGSLETRMRVRKTHIEEMIKHIDSGLFQMGGGTLAENTVDGSAIIARAKSEADIMSVLKTDIYARSGVWDLDKIQFIPVYVKVDYAAFNPTDRLALDVNAFGDDAVLGCDFSGEVVDVHSTVTKLKPGDSIAGFVWGGEIKGLGAYSTYTIADERLSFKIPENINPAEASSVPLAANTAWLALFSDDCLALSADETASNTPLLIWGGNTTVGYFAIQIAKLHNIEVATTCSPKSFDKMRQAGATHVFDYNDEEVTSKIQSALPNLQHVFDTVGNETSSATAARSINQPEGLLCTVRPGKANTQDVPSHIKVTDVFVFTAFPTEHSYRGKAHWPVKMNDHKLSAGFHGQLETLLGNRSLKPSPIRLMGQLSPSTVEKAMDLNRQGSISGEKLVFKGFT</sequence>
<dbReference type="InterPro" id="IPR011032">
    <property type="entry name" value="GroES-like_sf"/>
</dbReference>
<evidence type="ECO:0000256" key="1">
    <source>
        <dbReference type="ARBA" id="ARBA00008072"/>
    </source>
</evidence>
<dbReference type="Pfam" id="PF08240">
    <property type="entry name" value="ADH_N"/>
    <property type="match status" value="1"/>
</dbReference>
<dbReference type="Proteomes" id="UP000562682">
    <property type="component" value="Unassembled WGS sequence"/>
</dbReference>
<dbReference type="Pfam" id="PF07247">
    <property type="entry name" value="AATase"/>
    <property type="match status" value="2"/>
</dbReference>
<comment type="caution">
    <text evidence="4">The sequence shown here is derived from an EMBL/GenBank/DDBJ whole genome shotgun (WGS) entry which is preliminary data.</text>
</comment>
<feature type="domain" description="Enoyl reductase (ER)" evidence="3">
    <location>
        <begin position="591"/>
        <end position="915"/>
    </location>
</feature>
<dbReference type="Pfam" id="PF00107">
    <property type="entry name" value="ADH_zinc_N"/>
    <property type="match status" value="1"/>
</dbReference>
<dbReference type="InterPro" id="IPR013154">
    <property type="entry name" value="ADH-like_N"/>
</dbReference>
<reference evidence="4 5" key="1">
    <citation type="submission" date="2020-05" db="EMBL/GenBank/DDBJ databases">
        <title>Identification and distribution of gene clusters putatively required for synthesis of sphingolipid metabolism inhibitors in phylogenetically diverse species of the filamentous fungus Fusarium.</title>
        <authorList>
            <person name="Kim H.-S."/>
            <person name="Busman M."/>
            <person name="Brown D.W."/>
            <person name="Divon H."/>
            <person name="Uhlig S."/>
            <person name="Proctor R.H."/>
        </authorList>
    </citation>
    <scope>NUCLEOTIDE SEQUENCE [LARGE SCALE GENOMIC DNA]</scope>
    <source>
        <strain evidence="4 5">NRRL 25311</strain>
    </source>
</reference>
<keyword evidence="5" id="KW-1185">Reference proteome</keyword>
<dbReference type="SMART" id="SM00829">
    <property type="entry name" value="PKS_ER"/>
    <property type="match status" value="1"/>
</dbReference>
<dbReference type="InterPro" id="IPR013149">
    <property type="entry name" value="ADH-like_C"/>
</dbReference>
<accession>A0A8H5X897</accession>
<dbReference type="Gene3D" id="3.40.50.720">
    <property type="entry name" value="NAD(P)-binding Rossmann-like Domain"/>
    <property type="match status" value="1"/>
</dbReference>
<evidence type="ECO:0000259" key="3">
    <source>
        <dbReference type="SMART" id="SM00829"/>
    </source>
</evidence>
<dbReference type="SUPFAM" id="SSF50129">
    <property type="entry name" value="GroES-like"/>
    <property type="match status" value="1"/>
</dbReference>
<dbReference type="Gene3D" id="3.30.70.1060">
    <property type="entry name" value="Dimeric alpha+beta barrel"/>
    <property type="match status" value="1"/>
</dbReference>
<dbReference type="Gene3D" id="3.90.180.10">
    <property type="entry name" value="Medium-chain alcohol dehydrogenases, catalytic domain"/>
    <property type="match status" value="1"/>
</dbReference>
<name>A0A8H5X897_9HYPO</name>
<dbReference type="AlphaFoldDB" id="A0A8H5X897"/>
<comment type="similarity">
    <text evidence="1">Belongs to the zinc-containing alcohol dehydrogenase family.</text>
</comment>
<dbReference type="EMBL" id="JAAOAK010000135">
    <property type="protein sequence ID" value="KAF5687001.1"/>
    <property type="molecule type" value="Genomic_DNA"/>
</dbReference>
<dbReference type="InterPro" id="IPR011008">
    <property type="entry name" value="Dimeric_a/b-barrel"/>
</dbReference>
<proteinExistence type="inferred from homology"/>
<keyword evidence="2" id="KW-0560">Oxidoreductase</keyword>
<dbReference type="InterPro" id="IPR020843">
    <property type="entry name" value="ER"/>
</dbReference>
<dbReference type="CDD" id="cd08249">
    <property type="entry name" value="enoyl_reductase_like"/>
    <property type="match status" value="1"/>
</dbReference>
<protein>
    <submittedName>
        <fullName evidence="4">ToxD-like protein</fullName>
    </submittedName>
</protein>
<dbReference type="SUPFAM" id="SSF54909">
    <property type="entry name" value="Dimeric alpha+beta barrel"/>
    <property type="match status" value="1"/>
</dbReference>
<dbReference type="GO" id="GO:0016651">
    <property type="term" value="F:oxidoreductase activity, acting on NAD(P)H"/>
    <property type="evidence" value="ECO:0007669"/>
    <property type="project" value="InterPro"/>
</dbReference>
<evidence type="ECO:0000313" key="5">
    <source>
        <dbReference type="Proteomes" id="UP000562682"/>
    </source>
</evidence>
<dbReference type="InterPro" id="IPR047122">
    <property type="entry name" value="Trans-enoyl_RdTase-like"/>
</dbReference>
<gene>
    <name evidence="4" type="ORF">FDENT_5556</name>
</gene>
<dbReference type="SUPFAM" id="SSF52777">
    <property type="entry name" value="CoA-dependent acyltransferases"/>
    <property type="match status" value="1"/>
</dbReference>
<organism evidence="4 5">
    <name type="scientific">Fusarium denticulatum</name>
    <dbReference type="NCBI Taxonomy" id="48507"/>
    <lineage>
        <taxon>Eukaryota</taxon>
        <taxon>Fungi</taxon>
        <taxon>Dikarya</taxon>
        <taxon>Ascomycota</taxon>
        <taxon>Pezizomycotina</taxon>
        <taxon>Sordariomycetes</taxon>
        <taxon>Hypocreomycetidae</taxon>
        <taxon>Hypocreales</taxon>
        <taxon>Nectriaceae</taxon>
        <taxon>Fusarium</taxon>
        <taxon>Fusarium fujikuroi species complex</taxon>
    </lineage>
</organism>
<evidence type="ECO:0000256" key="2">
    <source>
        <dbReference type="ARBA" id="ARBA00023002"/>
    </source>
</evidence>
<dbReference type="InterPro" id="IPR010828">
    <property type="entry name" value="Atf2/Sli1-like"/>
</dbReference>
<dbReference type="SUPFAM" id="SSF51735">
    <property type="entry name" value="NAD(P)-binding Rossmann-fold domains"/>
    <property type="match status" value="1"/>
</dbReference>
<dbReference type="InterPro" id="IPR036291">
    <property type="entry name" value="NAD(P)-bd_dom_sf"/>
</dbReference>
<dbReference type="PANTHER" id="PTHR45348:SF2">
    <property type="entry name" value="ZINC-TYPE ALCOHOL DEHYDROGENASE-LIKE PROTEIN C2E1P3.01"/>
    <property type="match status" value="1"/>
</dbReference>